<accession>A0AAV4C8H3</accession>
<keyword evidence="7" id="KW-1185">Reference proteome</keyword>
<keyword evidence="1" id="KW-0677">Repeat</keyword>
<evidence type="ECO:0000256" key="3">
    <source>
        <dbReference type="PROSITE-ProRule" id="PRU00023"/>
    </source>
</evidence>
<sequence length="258" mass="28695">MAACSKGYDIIVDDLLKHHAQIDMENADELTPLMIACVANHRNVVKVLLEHKTDTKKITSQTSVTALMLAQAQGHDDIVNDLMQHNVQINIQDKDKGKAVMPTCSGRDDNAAKVLLAHKEGHGGEEGSYGCSRNGSSSSNTDDFSTIKCRDTKNAQRDTTASIDEIKPRDLKTSEERNKTASFEKIRSSIMYRRFQDPGRDISLKQVTLPNTLRGYVMSMAHDSITGAHLEIRETKDKVLSNFDWPGVDGDLTRYCRS</sequence>
<dbReference type="EMBL" id="BLXT01006100">
    <property type="protein sequence ID" value="GFO29016.1"/>
    <property type="molecule type" value="Genomic_DNA"/>
</dbReference>
<protein>
    <submittedName>
        <fullName evidence="6">Ankyrin repeat and kh domain-containing protein 1</fullName>
    </submittedName>
</protein>
<gene>
    <name evidence="6" type="ORF">PoB_005552100</name>
</gene>
<dbReference type="InterPro" id="IPR041588">
    <property type="entry name" value="Integrase_H2C2"/>
</dbReference>
<feature type="repeat" description="ANK" evidence="3">
    <location>
        <begin position="28"/>
        <end position="60"/>
    </location>
</feature>
<dbReference type="Pfam" id="PF17921">
    <property type="entry name" value="Integrase_H2C2"/>
    <property type="match status" value="1"/>
</dbReference>
<proteinExistence type="predicted"/>
<dbReference type="AlphaFoldDB" id="A0AAV4C8H3"/>
<organism evidence="6 7">
    <name type="scientific">Plakobranchus ocellatus</name>
    <dbReference type="NCBI Taxonomy" id="259542"/>
    <lineage>
        <taxon>Eukaryota</taxon>
        <taxon>Metazoa</taxon>
        <taxon>Spiralia</taxon>
        <taxon>Lophotrochozoa</taxon>
        <taxon>Mollusca</taxon>
        <taxon>Gastropoda</taxon>
        <taxon>Heterobranchia</taxon>
        <taxon>Euthyneura</taxon>
        <taxon>Panpulmonata</taxon>
        <taxon>Sacoglossa</taxon>
        <taxon>Placobranchoidea</taxon>
        <taxon>Plakobranchidae</taxon>
        <taxon>Plakobranchus</taxon>
    </lineage>
</organism>
<dbReference type="PROSITE" id="PS50088">
    <property type="entry name" value="ANK_REPEAT"/>
    <property type="match status" value="2"/>
</dbReference>
<dbReference type="InterPro" id="IPR036770">
    <property type="entry name" value="Ankyrin_rpt-contain_sf"/>
</dbReference>
<evidence type="ECO:0000256" key="2">
    <source>
        <dbReference type="ARBA" id="ARBA00023043"/>
    </source>
</evidence>
<dbReference type="InterPro" id="IPR002110">
    <property type="entry name" value="Ankyrin_rpt"/>
</dbReference>
<dbReference type="Gene3D" id="1.25.40.20">
    <property type="entry name" value="Ankyrin repeat-containing domain"/>
    <property type="match status" value="1"/>
</dbReference>
<evidence type="ECO:0000256" key="4">
    <source>
        <dbReference type="SAM" id="MobiDB-lite"/>
    </source>
</evidence>
<evidence type="ECO:0000259" key="5">
    <source>
        <dbReference type="Pfam" id="PF17921"/>
    </source>
</evidence>
<name>A0AAV4C8H3_9GAST</name>
<dbReference type="PANTHER" id="PTHR24173:SF74">
    <property type="entry name" value="ANKYRIN REPEAT DOMAIN-CONTAINING PROTEIN 16"/>
    <property type="match status" value="1"/>
</dbReference>
<dbReference type="Pfam" id="PF12796">
    <property type="entry name" value="Ank_2"/>
    <property type="match status" value="1"/>
</dbReference>
<reference evidence="6 7" key="1">
    <citation type="journal article" date="2021" name="Elife">
        <title>Chloroplast acquisition without the gene transfer in kleptoplastic sea slugs, Plakobranchus ocellatus.</title>
        <authorList>
            <person name="Maeda T."/>
            <person name="Takahashi S."/>
            <person name="Yoshida T."/>
            <person name="Shimamura S."/>
            <person name="Takaki Y."/>
            <person name="Nagai Y."/>
            <person name="Toyoda A."/>
            <person name="Suzuki Y."/>
            <person name="Arimoto A."/>
            <person name="Ishii H."/>
            <person name="Satoh N."/>
            <person name="Nishiyama T."/>
            <person name="Hasebe M."/>
            <person name="Maruyama T."/>
            <person name="Minagawa J."/>
            <person name="Obokata J."/>
            <person name="Shigenobu S."/>
        </authorList>
    </citation>
    <scope>NUCLEOTIDE SEQUENCE [LARGE SCALE GENOMIC DNA]</scope>
</reference>
<comment type="caution">
    <text evidence="6">The sequence shown here is derived from an EMBL/GenBank/DDBJ whole genome shotgun (WGS) entry which is preliminary data.</text>
</comment>
<keyword evidence="2 3" id="KW-0040">ANK repeat</keyword>
<dbReference type="PANTHER" id="PTHR24173">
    <property type="entry name" value="ANKYRIN REPEAT CONTAINING"/>
    <property type="match status" value="1"/>
</dbReference>
<evidence type="ECO:0000313" key="6">
    <source>
        <dbReference type="EMBL" id="GFO29016.1"/>
    </source>
</evidence>
<feature type="repeat" description="ANK" evidence="3">
    <location>
        <begin position="62"/>
        <end position="94"/>
    </location>
</feature>
<dbReference type="SMART" id="SM00248">
    <property type="entry name" value="ANK"/>
    <property type="match status" value="2"/>
</dbReference>
<dbReference type="SUPFAM" id="SSF48403">
    <property type="entry name" value="Ankyrin repeat"/>
    <property type="match status" value="1"/>
</dbReference>
<feature type="compositionally biased region" description="Low complexity" evidence="4">
    <location>
        <begin position="128"/>
        <end position="139"/>
    </location>
</feature>
<feature type="domain" description="Integrase zinc-binding" evidence="5">
    <location>
        <begin position="210"/>
        <end position="258"/>
    </location>
</feature>
<evidence type="ECO:0000313" key="7">
    <source>
        <dbReference type="Proteomes" id="UP000735302"/>
    </source>
</evidence>
<dbReference type="Proteomes" id="UP000735302">
    <property type="component" value="Unassembled WGS sequence"/>
</dbReference>
<feature type="region of interest" description="Disordered" evidence="4">
    <location>
        <begin position="122"/>
        <end position="146"/>
    </location>
</feature>
<evidence type="ECO:0000256" key="1">
    <source>
        <dbReference type="ARBA" id="ARBA00022737"/>
    </source>
</evidence>
<dbReference type="Gene3D" id="1.10.340.70">
    <property type="match status" value="1"/>
</dbReference>